<protein>
    <recommendedName>
        <fullName evidence="2">Kinesin motor domain-containing protein</fullName>
    </recommendedName>
</protein>
<dbReference type="PANTHER" id="PTHR47972">
    <property type="entry name" value="KINESIN-LIKE PROTEIN KLP-3"/>
    <property type="match status" value="1"/>
</dbReference>
<dbReference type="GO" id="GO:0005524">
    <property type="term" value="F:ATP binding"/>
    <property type="evidence" value="ECO:0007669"/>
    <property type="project" value="InterPro"/>
</dbReference>
<gene>
    <name evidence="3" type="ORF">D8674_034063</name>
</gene>
<dbReference type="Gene3D" id="3.40.50.150">
    <property type="entry name" value="Vaccinia Virus protein VP39"/>
    <property type="match status" value="1"/>
</dbReference>
<dbReference type="InterPro" id="IPR001752">
    <property type="entry name" value="Kinesin_motor_dom"/>
</dbReference>
<dbReference type="GO" id="GO:0007018">
    <property type="term" value="P:microtubule-based movement"/>
    <property type="evidence" value="ECO:0007669"/>
    <property type="project" value="InterPro"/>
</dbReference>
<evidence type="ECO:0000256" key="1">
    <source>
        <dbReference type="ARBA" id="ARBA00023175"/>
    </source>
</evidence>
<dbReference type="GO" id="GO:0003777">
    <property type="term" value="F:microtubule motor activity"/>
    <property type="evidence" value="ECO:0007669"/>
    <property type="project" value="InterPro"/>
</dbReference>
<dbReference type="PANTHER" id="PTHR47972:SF18">
    <property type="entry name" value="KINESIN-LIKE PROTEIN KIN-14R"/>
    <property type="match status" value="1"/>
</dbReference>
<reference evidence="3 4" key="1">
    <citation type="submission" date="2019-09" db="EMBL/GenBank/DDBJ databases">
        <authorList>
            <person name="Ou C."/>
        </authorList>
    </citation>
    <scope>NUCLEOTIDE SEQUENCE [LARGE SCALE GENOMIC DNA]</scope>
    <source>
        <strain evidence="3">S2</strain>
        <tissue evidence="3">Leaf</tissue>
    </source>
</reference>
<dbReference type="GO" id="GO:0008017">
    <property type="term" value="F:microtubule binding"/>
    <property type="evidence" value="ECO:0007669"/>
    <property type="project" value="InterPro"/>
</dbReference>
<dbReference type="Gene3D" id="3.40.850.10">
    <property type="entry name" value="Kinesin motor domain"/>
    <property type="match status" value="1"/>
</dbReference>
<dbReference type="OrthoDB" id="3176171at2759"/>
<dbReference type="AlphaFoldDB" id="A0A5N5HNU3"/>
<reference evidence="3 4" key="3">
    <citation type="submission" date="2019-11" db="EMBL/GenBank/DDBJ databases">
        <title>A de novo genome assembly of a pear dwarfing rootstock.</title>
        <authorList>
            <person name="Wang F."/>
            <person name="Wang J."/>
            <person name="Li S."/>
            <person name="Zhang Y."/>
            <person name="Fang M."/>
            <person name="Ma L."/>
            <person name="Zhao Y."/>
            <person name="Jiang S."/>
        </authorList>
    </citation>
    <scope>NUCLEOTIDE SEQUENCE [LARGE SCALE GENOMIC DNA]</scope>
    <source>
        <strain evidence="3">S2</strain>
        <tissue evidence="3">Leaf</tissue>
    </source>
</reference>
<sequence>MCSKEAESIEVGYQKLQKFEMHDGDGNPLRIPSTMHDHFIPPLLSSSPLLRALATSAVKPHSKDSAIATVLLLESKTKIHASTMTPAQRLLHEHSFSDTTKTGPELWIVNLGGSESLAKTEVQGDNLKEAQNINKSLSALRDMISALLRIKALNWFGHVDEENAKAISLFENVVDLSDAIEDEVKWVEDLIRRIITGNIFDLGFAQLAEEFSNEGALDHGRMVYSTCSINSLENGAVVAEILRRG</sequence>
<dbReference type="InterPro" id="IPR036961">
    <property type="entry name" value="Kinesin_motor_dom_sf"/>
</dbReference>
<name>A0A5N5HNU3_9ROSA</name>
<comment type="caution">
    <text evidence="3">The sequence shown here is derived from an EMBL/GenBank/DDBJ whole genome shotgun (WGS) entry which is preliminary data.</text>
</comment>
<organism evidence="3 4">
    <name type="scientific">Pyrus ussuriensis x Pyrus communis</name>
    <dbReference type="NCBI Taxonomy" id="2448454"/>
    <lineage>
        <taxon>Eukaryota</taxon>
        <taxon>Viridiplantae</taxon>
        <taxon>Streptophyta</taxon>
        <taxon>Embryophyta</taxon>
        <taxon>Tracheophyta</taxon>
        <taxon>Spermatophyta</taxon>
        <taxon>Magnoliopsida</taxon>
        <taxon>eudicotyledons</taxon>
        <taxon>Gunneridae</taxon>
        <taxon>Pentapetalae</taxon>
        <taxon>rosids</taxon>
        <taxon>fabids</taxon>
        <taxon>Rosales</taxon>
        <taxon>Rosaceae</taxon>
        <taxon>Amygdaloideae</taxon>
        <taxon>Maleae</taxon>
        <taxon>Pyrus</taxon>
    </lineage>
</organism>
<dbReference type="InterPro" id="IPR029063">
    <property type="entry name" value="SAM-dependent_MTases_sf"/>
</dbReference>
<dbReference type="InterPro" id="IPR036075">
    <property type="entry name" value="ARMT-1-like_metal-bd_sf"/>
</dbReference>
<dbReference type="EMBL" id="SMOL01000148">
    <property type="protein sequence ID" value="KAB2629268.1"/>
    <property type="molecule type" value="Genomic_DNA"/>
</dbReference>
<dbReference type="SUPFAM" id="SSF111321">
    <property type="entry name" value="AF1104-like"/>
    <property type="match status" value="1"/>
</dbReference>
<dbReference type="SUPFAM" id="SSF52540">
    <property type="entry name" value="P-loop containing nucleoside triphosphate hydrolases"/>
    <property type="match status" value="1"/>
</dbReference>
<evidence type="ECO:0000313" key="3">
    <source>
        <dbReference type="EMBL" id="KAB2629268.1"/>
    </source>
</evidence>
<reference evidence="4" key="2">
    <citation type="submission" date="2019-10" db="EMBL/GenBank/DDBJ databases">
        <title>A de novo genome assembly of a pear dwarfing rootstock.</title>
        <authorList>
            <person name="Wang F."/>
            <person name="Wang J."/>
            <person name="Li S."/>
            <person name="Zhang Y."/>
            <person name="Fang M."/>
            <person name="Ma L."/>
            <person name="Zhao Y."/>
            <person name="Jiang S."/>
        </authorList>
    </citation>
    <scope>NUCLEOTIDE SEQUENCE [LARGE SCALE GENOMIC DNA]</scope>
</reference>
<evidence type="ECO:0000259" key="2">
    <source>
        <dbReference type="Pfam" id="PF00225"/>
    </source>
</evidence>
<dbReference type="Pfam" id="PF00225">
    <property type="entry name" value="Kinesin"/>
    <property type="match status" value="1"/>
</dbReference>
<dbReference type="GO" id="GO:0015630">
    <property type="term" value="C:microtubule cytoskeleton"/>
    <property type="evidence" value="ECO:0007669"/>
    <property type="project" value="TreeGrafter"/>
</dbReference>
<keyword evidence="1" id="KW-0505">Motor protein</keyword>
<accession>A0A5N5HNU3</accession>
<proteinExistence type="predicted"/>
<evidence type="ECO:0000313" key="4">
    <source>
        <dbReference type="Proteomes" id="UP000327157"/>
    </source>
</evidence>
<dbReference type="InterPro" id="IPR027640">
    <property type="entry name" value="Kinesin-like_fam"/>
</dbReference>
<feature type="domain" description="Kinesin motor" evidence="2">
    <location>
        <begin position="101"/>
        <end position="149"/>
    </location>
</feature>
<dbReference type="InterPro" id="IPR027417">
    <property type="entry name" value="P-loop_NTPase"/>
</dbReference>
<keyword evidence="4" id="KW-1185">Reference proteome</keyword>
<dbReference type="Proteomes" id="UP000327157">
    <property type="component" value="Chromosome 8"/>
</dbReference>